<name>A0AAV4FG12_9GAST</name>
<sequence length="131" mass="15087">MGAEDLESGKCHKNPAWNQSNLKQLGPAQPIGFTAVLSYKLALDRRIVAKVGDQVLYNSLTMLRREPENERYAEYMKRTIRYYRHQVEFRKMDVLLLTNKQVAKTIDLFTNLTDADQAPIQSLTQYLGPLL</sequence>
<dbReference type="Proteomes" id="UP000762676">
    <property type="component" value="Unassembled WGS sequence"/>
</dbReference>
<dbReference type="InterPro" id="IPR046616">
    <property type="entry name" value="DUF6729"/>
</dbReference>
<organism evidence="2 3">
    <name type="scientific">Elysia marginata</name>
    <dbReference type="NCBI Taxonomy" id="1093978"/>
    <lineage>
        <taxon>Eukaryota</taxon>
        <taxon>Metazoa</taxon>
        <taxon>Spiralia</taxon>
        <taxon>Lophotrochozoa</taxon>
        <taxon>Mollusca</taxon>
        <taxon>Gastropoda</taxon>
        <taxon>Heterobranchia</taxon>
        <taxon>Euthyneura</taxon>
        <taxon>Panpulmonata</taxon>
        <taxon>Sacoglossa</taxon>
        <taxon>Placobranchoidea</taxon>
        <taxon>Plakobranchidae</taxon>
        <taxon>Elysia</taxon>
    </lineage>
</organism>
<comment type="caution">
    <text evidence="2">The sequence shown here is derived from an EMBL/GenBank/DDBJ whole genome shotgun (WGS) entry which is preliminary data.</text>
</comment>
<proteinExistence type="predicted"/>
<evidence type="ECO:0000313" key="3">
    <source>
        <dbReference type="Proteomes" id="UP000762676"/>
    </source>
</evidence>
<evidence type="ECO:0000259" key="1">
    <source>
        <dbReference type="Pfam" id="PF20499"/>
    </source>
</evidence>
<dbReference type="EMBL" id="BMAT01000725">
    <property type="protein sequence ID" value="GFR71971.1"/>
    <property type="molecule type" value="Genomic_DNA"/>
</dbReference>
<keyword evidence="3" id="KW-1185">Reference proteome</keyword>
<protein>
    <recommendedName>
        <fullName evidence="1">DUF6729 domain-containing protein</fullName>
    </recommendedName>
</protein>
<evidence type="ECO:0000313" key="2">
    <source>
        <dbReference type="EMBL" id="GFR71971.1"/>
    </source>
</evidence>
<dbReference type="AlphaFoldDB" id="A0AAV4FG12"/>
<dbReference type="Pfam" id="PF20499">
    <property type="entry name" value="DUF6729"/>
    <property type="match status" value="1"/>
</dbReference>
<feature type="domain" description="DUF6729" evidence="1">
    <location>
        <begin position="1"/>
        <end position="95"/>
    </location>
</feature>
<reference evidence="2 3" key="1">
    <citation type="journal article" date="2021" name="Elife">
        <title>Chloroplast acquisition without the gene transfer in kleptoplastic sea slugs, Plakobranchus ocellatus.</title>
        <authorList>
            <person name="Maeda T."/>
            <person name="Takahashi S."/>
            <person name="Yoshida T."/>
            <person name="Shimamura S."/>
            <person name="Takaki Y."/>
            <person name="Nagai Y."/>
            <person name="Toyoda A."/>
            <person name="Suzuki Y."/>
            <person name="Arimoto A."/>
            <person name="Ishii H."/>
            <person name="Satoh N."/>
            <person name="Nishiyama T."/>
            <person name="Hasebe M."/>
            <person name="Maruyama T."/>
            <person name="Minagawa J."/>
            <person name="Obokata J."/>
            <person name="Shigenobu S."/>
        </authorList>
    </citation>
    <scope>NUCLEOTIDE SEQUENCE [LARGE SCALE GENOMIC DNA]</scope>
</reference>
<accession>A0AAV4FG12</accession>
<gene>
    <name evidence="2" type="ORF">ElyMa_000367200</name>
</gene>